<protein>
    <recommendedName>
        <fullName evidence="2">Homologous recombination OB-fold protein OB-fold domain-containing protein</fullName>
    </recommendedName>
</protein>
<feature type="region of interest" description="Disordered" evidence="1">
    <location>
        <begin position="23"/>
        <end position="55"/>
    </location>
</feature>
<accession>A0A3M7S0B8</accession>
<sequence length="338" mass="38482">MSLFDSTLHINLSQLNEDDLNLDLDDEDDFKKPSPIDSNNNKNSQPRVPESGKTDLNESIITGHQKALETTLDDLFQGEDEEDFLIRTQPMISSTQATQSTATSPQLIISTQSAGELLKKVHSINETISEASSNSDLTIWHQAQLDLSKRLSHIGMDQNLLNKYTLDFYYKKFFDYSLLRICESGLRKLPLLCLWIKEISRNDRNSNATVTLTDGVESIKGTISKLIASNNWELLHIGSVLLLQNVCLLRVNYAKNGYHLNINQPNLVMVYHKSEKKVQRHEFNEFRSDTIKDLIEHFEKTYVFIDTSLIKMNTSSNKSCLGTSVAKPPRPAPYQFLR</sequence>
<dbReference type="PANTHER" id="PTHR14523">
    <property type="entry name" value="UNCHARACTERIZED PROTEIN C17ORF53 HOMOLOG"/>
    <property type="match status" value="1"/>
</dbReference>
<gene>
    <name evidence="3" type="ORF">BpHYR1_051640</name>
</gene>
<evidence type="ECO:0000313" key="4">
    <source>
        <dbReference type="Proteomes" id="UP000276133"/>
    </source>
</evidence>
<dbReference type="EMBL" id="REGN01002251">
    <property type="protein sequence ID" value="RNA29281.1"/>
    <property type="molecule type" value="Genomic_DNA"/>
</dbReference>
<comment type="caution">
    <text evidence="3">The sequence shown here is derived from an EMBL/GenBank/DDBJ whole genome shotgun (WGS) entry which is preliminary data.</text>
</comment>
<dbReference type="Pfam" id="PF15072">
    <property type="entry name" value="HROB"/>
    <property type="match status" value="1"/>
</dbReference>
<evidence type="ECO:0000313" key="3">
    <source>
        <dbReference type="EMBL" id="RNA29281.1"/>
    </source>
</evidence>
<name>A0A3M7S0B8_BRAPC</name>
<keyword evidence="4" id="KW-1185">Reference proteome</keyword>
<evidence type="ECO:0000256" key="1">
    <source>
        <dbReference type="SAM" id="MobiDB-lite"/>
    </source>
</evidence>
<feature type="compositionally biased region" description="Polar residues" evidence="1">
    <location>
        <begin position="36"/>
        <end position="46"/>
    </location>
</feature>
<dbReference type="InterPro" id="IPR028045">
    <property type="entry name" value="HROB"/>
</dbReference>
<dbReference type="AlphaFoldDB" id="A0A3M7S0B8"/>
<reference evidence="3 4" key="1">
    <citation type="journal article" date="2018" name="Sci. Rep.">
        <title>Genomic signatures of local adaptation to the degree of environmental predictability in rotifers.</title>
        <authorList>
            <person name="Franch-Gras L."/>
            <person name="Hahn C."/>
            <person name="Garcia-Roger E.M."/>
            <person name="Carmona M.J."/>
            <person name="Serra M."/>
            <person name="Gomez A."/>
        </authorList>
    </citation>
    <scope>NUCLEOTIDE SEQUENCE [LARGE SCALE GENOMIC DNA]</scope>
    <source>
        <strain evidence="3">HYR1</strain>
    </source>
</reference>
<feature type="domain" description="Homologous recombination OB-fold protein OB-fold" evidence="2">
    <location>
        <begin position="188"/>
        <end position="273"/>
    </location>
</feature>
<dbReference type="InterPro" id="IPR058570">
    <property type="entry name" value="HROB_OB"/>
</dbReference>
<dbReference type="OrthoDB" id="10461601at2759"/>
<dbReference type="PANTHER" id="PTHR14523:SF1">
    <property type="entry name" value="HOMOLOGOUS RECOMBINATION OB-FOLD PROTEIN"/>
    <property type="match status" value="1"/>
</dbReference>
<proteinExistence type="predicted"/>
<dbReference type="GO" id="GO:0000725">
    <property type="term" value="P:recombinational repair"/>
    <property type="evidence" value="ECO:0007669"/>
    <property type="project" value="InterPro"/>
</dbReference>
<organism evidence="3 4">
    <name type="scientific">Brachionus plicatilis</name>
    <name type="common">Marine rotifer</name>
    <name type="synonym">Brachionus muelleri</name>
    <dbReference type="NCBI Taxonomy" id="10195"/>
    <lineage>
        <taxon>Eukaryota</taxon>
        <taxon>Metazoa</taxon>
        <taxon>Spiralia</taxon>
        <taxon>Gnathifera</taxon>
        <taxon>Rotifera</taxon>
        <taxon>Eurotatoria</taxon>
        <taxon>Monogononta</taxon>
        <taxon>Pseudotrocha</taxon>
        <taxon>Ploima</taxon>
        <taxon>Brachionidae</taxon>
        <taxon>Brachionus</taxon>
    </lineage>
</organism>
<dbReference type="Proteomes" id="UP000276133">
    <property type="component" value="Unassembled WGS sequence"/>
</dbReference>
<evidence type="ECO:0000259" key="2">
    <source>
        <dbReference type="Pfam" id="PF15072"/>
    </source>
</evidence>